<name>A0A9N9HM23_9GLOM</name>
<evidence type="ECO:0000313" key="2">
    <source>
        <dbReference type="EMBL" id="CAG8692589.1"/>
    </source>
</evidence>
<dbReference type="SUPFAM" id="SSF53098">
    <property type="entry name" value="Ribonuclease H-like"/>
    <property type="match status" value="1"/>
</dbReference>
<evidence type="ECO:0000313" key="3">
    <source>
        <dbReference type="Proteomes" id="UP000789759"/>
    </source>
</evidence>
<organism evidence="2 3">
    <name type="scientific">Cetraspora pellucida</name>
    <dbReference type="NCBI Taxonomy" id="1433469"/>
    <lineage>
        <taxon>Eukaryota</taxon>
        <taxon>Fungi</taxon>
        <taxon>Fungi incertae sedis</taxon>
        <taxon>Mucoromycota</taxon>
        <taxon>Glomeromycotina</taxon>
        <taxon>Glomeromycetes</taxon>
        <taxon>Diversisporales</taxon>
        <taxon>Gigasporaceae</taxon>
        <taxon>Cetraspora</taxon>
    </lineage>
</organism>
<evidence type="ECO:0000256" key="1">
    <source>
        <dbReference type="SAM" id="MobiDB-lite"/>
    </source>
</evidence>
<feature type="region of interest" description="Disordered" evidence="1">
    <location>
        <begin position="1"/>
        <end position="24"/>
    </location>
</feature>
<sequence length="190" mass="22087">MSDESLNDTMLEPENNMVFESNDNMVFEPDYDTMLEPEDDTMLEPEDDMMLEPEADNLDGQTKKVERPGGSPVKEFYEMKLINNLEIIEGLDVQANILGNDHLKEILINFEDKVLQNLREYAQDSSEVSYILFTIDMWTSNNSDPYIRLTLHWINDSFQIKEMIGNISYLPYPHTSECLLNKITKILDSF</sequence>
<gene>
    <name evidence="2" type="ORF">CPELLU_LOCUS11383</name>
</gene>
<keyword evidence="3" id="KW-1185">Reference proteome</keyword>
<proteinExistence type="predicted"/>
<dbReference type="InterPro" id="IPR012337">
    <property type="entry name" value="RNaseH-like_sf"/>
</dbReference>
<comment type="caution">
    <text evidence="2">The sequence shown here is derived from an EMBL/GenBank/DDBJ whole genome shotgun (WGS) entry which is preliminary data.</text>
</comment>
<reference evidence="2" key="1">
    <citation type="submission" date="2021-06" db="EMBL/GenBank/DDBJ databases">
        <authorList>
            <person name="Kallberg Y."/>
            <person name="Tangrot J."/>
            <person name="Rosling A."/>
        </authorList>
    </citation>
    <scope>NUCLEOTIDE SEQUENCE</scope>
    <source>
        <strain evidence="2">FL966</strain>
    </source>
</reference>
<accession>A0A9N9HM23</accession>
<dbReference type="OrthoDB" id="2488305at2759"/>
<protein>
    <submittedName>
        <fullName evidence="2">12044_t:CDS:1</fullName>
    </submittedName>
</protein>
<dbReference type="Proteomes" id="UP000789759">
    <property type="component" value="Unassembled WGS sequence"/>
</dbReference>
<dbReference type="AlphaFoldDB" id="A0A9N9HM23"/>
<dbReference type="EMBL" id="CAJVQA010010043">
    <property type="protein sequence ID" value="CAG8692589.1"/>
    <property type="molecule type" value="Genomic_DNA"/>
</dbReference>